<comment type="caution">
    <text evidence="1">The sequence shown here is derived from an EMBL/GenBank/DDBJ whole genome shotgun (WGS) entry which is preliminary data.</text>
</comment>
<dbReference type="STRING" id="1618384.UW68_C0026G0012"/>
<organism evidence="1 2">
    <name type="scientific">Candidatus Collierbacteria bacterium GW2011_GWB1_44_6</name>
    <dbReference type="NCBI Taxonomy" id="1618384"/>
    <lineage>
        <taxon>Bacteria</taxon>
        <taxon>Candidatus Collieribacteriota</taxon>
    </lineage>
</organism>
<evidence type="ECO:0008006" key="3">
    <source>
        <dbReference type="Google" id="ProtNLM"/>
    </source>
</evidence>
<proteinExistence type="predicted"/>
<name>A0A0G1JN14_9BACT</name>
<protein>
    <recommendedName>
        <fullName evidence="3">Phage protein</fullName>
    </recommendedName>
</protein>
<evidence type="ECO:0000313" key="2">
    <source>
        <dbReference type="Proteomes" id="UP000034835"/>
    </source>
</evidence>
<accession>A0A0G1JN14</accession>
<sequence length="99" mass="10823">MSITSFFTTTFTIKRMVYTANKSALQTAGTFNGYIQQLSQQKLQEIAGALKVSHAIWCAVDTVVNLGDVLEVGTNKYAVKAIQTNNTGGNQHLELLVEK</sequence>
<reference evidence="1 2" key="1">
    <citation type="journal article" date="2015" name="Nature">
        <title>rRNA introns, odd ribosomes, and small enigmatic genomes across a large radiation of phyla.</title>
        <authorList>
            <person name="Brown C.T."/>
            <person name="Hug L.A."/>
            <person name="Thomas B.C."/>
            <person name="Sharon I."/>
            <person name="Castelle C.J."/>
            <person name="Singh A."/>
            <person name="Wilkins M.J."/>
            <person name="Williams K.H."/>
            <person name="Banfield J.F."/>
        </authorList>
    </citation>
    <scope>NUCLEOTIDE SEQUENCE [LARGE SCALE GENOMIC DNA]</scope>
</reference>
<gene>
    <name evidence="1" type="ORF">UW68_C0026G0012</name>
</gene>
<dbReference type="AlphaFoldDB" id="A0A0G1JN14"/>
<evidence type="ECO:0000313" key="1">
    <source>
        <dbReference type="EMBL" id="KKT72763.1"/>
    </source>
</evidence>
<dbReference type="EMBL" id="LCJG01000026">
    <property type="protein sequence ID" value="KKT72763.1"/>
    <property type="molecule type" value="Genomic_DNA"/>
</dbReference>
<dbReference type="Proteomes" id="UP000034835">
    <property type="component" value="Unassembled WGS sequence"/>
</dbReference>